<dbReference type="RefSeq" id="WP_187082892.1">
    <property type="nucleotide sequence ID" value="NZ_JACORU010000006.1"/>
</dbReference>
<protein>
    <submittedName>
        <fullName evidence="3">Response regulator</fullName>
    </submittedName>
</protein>
<keyword evidence="1" id="KW-0597">Phosphoprotein</keyword>
<dbReference type="InterPro" id="IPR001789">
    <property type="entry name" value="Sig_transdc_resp-reg_receiver"/>
</dbReference>
<dbReference type="GO" id="GO:0000160">
    <property type="term" value="P:phosphorelay signal transduction system"/>
    <property type="evidence" value="ECO:0007669"/>
    <property type="project" value="InterPro"/>
</dbReference>
<organism evidence="3 4">
    <name type="scientific">Ramlibacter albus</name>
    <dbReference type="NCBI Taxonomy" id="2079448"/>
    <lineage>
        <taxon>Bacteria</taxon>
        <taxon>Pseudomonadati</taxon>
        <taxon>Pseudomonadota</taxon>
        <taxon>Betaproteobacteria</taxon>
        <taxon>Burkholderiales</taxon>
        <taxon>Comamonadaceae</taxon>
        <taxon>Ramlibacter</taxon>
    </lineage>
</organism>
<dbReference type="EMBL" id="JACORU010000006">
    <property type="protein sequence ID" value="MBC5766422.1"/>
    <property type="molecule type" value="Genomic_DNA"/>
</dbReference>
<dbReference type="SUPFAM" id="SSF52172">
    <property type="entry name" value="CheY-like"/>
    <property type="match status" value="1"/>
</dbReference>
<sequence length="131" mass="14185">MSIRVFLVEDTRHMQGVLHDLLNVVGTASFEIVATRTTEAEANLWLDEHPGGWDLALVDLILEQGTGMGVIPRARKAAPGAPVVVLSDYATPGIRQHCIKLGADAVFQKSQDMQAFIDYCASLVDREPAGV</sequence>
<dbReference type="Pfam" id="PF00072">
    <property type="entry name" value="Response_reg"/>
    <property type="match status" value="1"/>
</dbReference>
<dbReference type="Gene3D" id="3.40.50.2300">
    <property type="match status" value="1"/>
</dbReference>
<dbReference type="PROSITE" id="PS50110">
    <property type="entry name" value="RESPONSE_REGULATORY"/>
    <property type="match status" value="1"/>
</dbReference>
<dbReference type="Proteomes" id="UP000596827">
    <property type="component" value="Unassembled WGS sequence"/>
</dbReference>
<evidence type="ECO:0000313" key="3">
    <source>
        <dbReference type="EMBL" id="MBC5766422.1"/>
    </source>
</evidence>
<evidence type="ECO:0000313" key="4">
    <source>
        <dbReference type="Proteomes" id="UP000596827"/>
    </source>
</evidence>
<feature type="domain" description="Response regulatory" evidence="2">
    <location>
        <begin position="4"/>
        <end position="124"/>
    </location>
</feature>
<proteinExistence type="predicted"/>
<dbReference type="CDD" id="cd00156">
    <property type="entry name" value="REC"/>
    <property type="match status" value="1"/>
</dbReference>
<dbReference type="InterPro" id="IPR011006">
    <property type="entry name" value="CheY-like_superfamily"/>
</dbReference>
<feature type="modified residue" description="4-aspartylphosphate" evidence="1">
    <location>
        <position position="59"/>
    </location>
</feature>
<evidence type="ECO:0000259" key="2">
    <source>
        <dbReference type="PROSITE" id="PS50110"/>
    </source>
</evidence>
<comment type="caution">
    <text evidence="3">The sequence shown here is derived from an EMBL/GenBank/DDBJ whole genome shotgun (WGS) entry which is preliminary data.</text>
</comment>
<dbReference type="AlphaFoldDB" id="A0A923M8U5"/>
<name>A0A923M8U5_9BURK</name>
<accession>A0A923M8U5</accession>
<gene>
    <name evidence="3" type="ORF">H8R02_18275</name>
</gene>
<reference evidence="3" key="1">
    <citation type="submission" date="2020-08" db="EMBL/GenBank/DDBJ databases">
        <title>Ramlibacter sp. GTP1 16S ribosomal RNA gene genome sequencing and assembly.</title>
        <authorList>
            <person name="Kang M."/>
        </authorList>
    </citation>
    <scope>NUCLEOTIDE SEQUENCE</scope>
    <source>
        <strain evidence="3">GTP1</strain>
    </source>
</reference>
<keyword evidence="4" id="KW-1185">Reference proteome</keyword>
<dbReference type="SMART" id="SM00448">
    <property type="entry name" value="REC"/>
    <property type="match status" value="1"/>
</dbReference>
<evidence type="ECO:0000256" key="1">
    <source>
        <dbReference type="PROSITE-ProRule" id="PRU00169"/>
    </source>
</evidence>